<comment type="caution">
    <text evidence="2">The sequence shown here is derived from an EMBL/GenBank/DDBJ whole genome shotgun (WGS) entry which is preliminary data.</text>
</comment>
<gene>
    <name evidence="2" type="ORF">EV696_103275</name>
</gene>
<accession>A0A4R6US41</accession>
<organism evidence="2 3">
    <name type="scientific">Permianibacter aggregans</name>
    <dbReference type="NCBI Taxonomy" id="1510150"/>
    <lineage>
        <taxon>Bacteria</taxon>
        <taxon>Pseudomonadati</taxon>
        <taxon>Pseudomonadota</taxon>
        <taxon>Gammaproteobacteria</taxon>
        <taxon>Pseudomonadales</taxon>
        <taxon>Pseudomonadaceae</taxon>
        <taxon>Permianibacter</taxon>
    </lineage>
</organism>
<feature type="transmembrane region" description="Helical" evidence="1">
    <location>
        <begin position="238"/>
        <end position="257"/>
    </location>
</feature>
<reference evidence="2 3" key="1">
    <citation type="submission" date="2019-03" db="EMBL/GenBank/DDBJ databases">
        <title>Genomic Encyclopedia of Type Strains, Phase IV (KMG-IV): sequencing the most valuable type-strain genomes for metagenomic binning, comparative biology and taxonomic classification.</title>
        <authorList>
            <person name="Goeker M."/>
        </authorList>
    </citation>
    <scope>NUCLEOTIDE SEQUENCE [LARGE SCALE GENOMIC DNA]</scope>
    <source>
        <strain evidence="2 3">DSM 103792</strain>
    </source>
</reference>
<keyword evidence="1" id="KW-0812">Transmembrane</keyword>
<protein>
    <submittedName>
        <fullName evidence="2">Uncharacterized protein</fullName>
    </submittedName>
</protein>
<sequence length="383" mass="44110">MPFWRYLQPQYWATLIRRSLLRENLAMLIWFCLPNDDQERDDIEILKRVSVLVRWCETGVKPEHNHGKPIEHIVALCRQGDDRDEMLTTSSALHQSYRRLCGEAACVDPRLPWSQEFADQPPRQSMLSLYRQVLHLRKRFYASRVQWSEFNISQLGGLIPVVSGFFLITGYLYNSFFLQPFGIEISRYFGLTDYLAASLDGIVPTLLAILLTFIPMILTMARIRQSHLTRVIGARRSIDVSTVAALVGAIIMAVYHYQGDQHAFIAAVFVAGIMFATIMPAFASLRFQRPTRAYFALAYMPIYLSVLIFFATTERLKLEEKNGFRPDHIVTSNGLTERFQLLAGNSLYLFLRNEHKEVVIIPIEAIERIEKLPRSEDKKTPTT</sequence>
<feature type="transmembrane region" description="Helical" evidence="1">
    <location>
        <begin position="294"/>
        <end position="312"/>
    </location>
</feature>
<feature type="transmembrane region" description="Helical" evidence="1">
    <location>
        <begin position="194"/>
        <end position="218"/>
    </location>
</feature>
<keyword evidence="1" id="KW-0472">Membrane</keyword>
<evidence type="ECO:0000313" key="3">
    <source>
        <dbReference type="Proteomes" id="UP000295375"/>
    </source>
</evidence>
<evidence type="ECO:0000313" key="2">
    <source>
        <dbReference type="EMBL" id="TDQ49901.1"/>
    </source>
</evidence>
<dbReference type="AlphaFoldDB" id="A0A4R6US41"/>
<keyword evidence="1" id="KW-1133">Transmembrane helix</keyword>
<proteinExistence type="predicted"/>
<dbReference type="RefSeq" id="WP_133588621.1">
    <property type="nucleotide sequence ID" value="NZ_CP037953.1"/>
</dbReference>
<feature type="transmembrane region" description="Helical" evidence="1">
    <location>
        <begin position="263"/>
        <end position="282"/>
    </location>
</feature>
<evidence type="ECO:0000256" key="1">
    <source>
        <dbReference type="SAM" id="Phobius"/>
    </source>
</evidence>
<feature type="transmembrane region" description="Helical" evidence="1">
    <location>
        <begin position="155"/>
        <end position="174"/>
    </location>
</feature>
<dbReference type="EMBL" id="SNYM01000003">
    <property type="protein sequence ID" value="TDQ49901.1"/>
    <property type="molecule type" value="Genomic_DNA"/>
</dbReference>
<name>A0A4R6US41_9GAMM</name>
<dbReference type="Proteomes" id="UP000295375">
    <property type="component" value="Unassembled WGS sequence"/>
</dbReference>
<keyword evidence="3" id="KW-1185">Reference proteome</keyword>